<dbReference type="InterPro" id="IPR000498">
    <property type="entry name" value="OmpA-like_TM_dom"/>
</dbReference>
<evidence type="ECO:0000256" key="6">
    <source>
        <dbReference type="ARBA" id="ARBA00022499"/>
    </source>
</evidence>
<proteinExistence type="inferred from homology"/>
<evidence type="ECO:0000313" key="12">
    <source>
        <dbReference type="Proteomes" id="UP001155604"/>
    </source>
</evidence>
<feature type="domain" description="Ubiquitin-like" evidence="10">
    <location>
        <begin position="22"/>
        <end position="92"/>
    </location>
</feature>
<dbReference type="Gene3D" id="2.60.40.4270">
    <property type="entry name" value="Listeria-Bacteroides repeat domain"/>
    <property type="match status" value="4"/>
</dbReference>
<dbReference type="SMART" id="SM00213">
    <property type="entry name" value="UBQ"/>
    <property type="match status" value="1"/>
</dbReference>
<comment type="similarity">
    <text evidence="4">Belongs to the ubiquitin family.</text>
</comment>
<organism evidence="11 12">
    <name type="scientific">Shewanella septentrionalis</name>
    <dbReference type="NCBI Taxonomy" id="2952223"/>
    <lineage>
        <taxon>Bacteria</taxon>
        <taxon>Pseudomonadati</taxon>
        <taxon>Pseudomonadota</taxon>
        <taxon>Gammaproteobacteria</taxon>
        <taxon>Alteromonadales</taxon>
        <taxon>Shewanellaceae</taxon>
        <taxon>Shewanella</taxon>
    </lineage>
</organism>
<dbReference type="NCBIfam" id="TIGR03501">
    <property type="entry name" value="GlyGly_CTERM"/>
    <property type="match status" value="1"/>
</dbReference>
<name>A0A9X2WSH6_9GAMM</name>
<dbReference type="EMBL" id="JAMTCC010000006">
    <property type="protein sequence ID" value="MCT7944743.1"/>
    <property type="molecule type" value="Genomic_DNA"/>
</dbReference>
<evidence type="ECO:0000256" key="1">
    <source>
        <dbReference type="ARBA" id="ARBA00004196"/>
    </source>
</evidence>
<keyword evidence="7" id="KW-0677">Repeat</keyword>
<dbReference type="InterPro" id="IPR020008">
    <property type="entry name" value="GlyGly_CTERM"/>
</dbReference>
<dbReference type="RefSeq" id="WP_261271999.1">
    <property type="nucleotide sequence ID" value="NZ_JAMTCC010000006.1"/>
</dbReference>
<dbReference type="InterPro" id="IPR015919">
    <property type="entry name" value="Cadherin-like_sf"/>
</dbReference>
<evidence type="ECO:0000259" key="10">
    <source>
        <dbReference type="PROSITE" id="PS50053"/>
    </source>
</evidence>
<dbReference type="Pfam" id="PF00240">
    <property type="entry name" value="ubiquitin"/>
    <property type="match status" value="1"/>
</dbReference>
<keyword evidence="9" id="KW-0812">Transmembrane</keyword>
<dbReference type="PANTHER" id="PTHR10666">
    <property type="entry name" value="UBIQUITIN"/>
    <property type="match status" value="1"/>
</dbReference>
<dbReference type="Proteomes" id="UP001155604">
    <property type="component" value="Unassembled WGS sequence"/>
</dbReference>
<dbReference type="GO" id="GO:0009279">
    <property type="term" value="C:cell outer membrane"/>
    <property type="evidence" value="ECO:0007669"/>
    <property type="project" value="InterPro"/>
</dbReference>
<dbReference type="SUPFAM" id="SSF54236">
    <property type="entry name" value="Ubiquitin-like"/>
    <property type="match status" value="1"/>
</dbReference>
<dbReference type="Pfam" id="PF01389">
    <property type="entry name" value="OmpA_membrane"/>
    <property type="match status" value="1"/>
</dbReference>
<dbReference type="PRINTS" id="PR00348">
    <property type="entry name" value="UBIQUITIN"/>
</dbReference>
<dbReference type="InterPro" id="IPR042229">
    <property type="entry name" value="Listeria/Bacterioides_rpt_sf"/>
</dbReference>
<dbReference type="Gene3D" id="2.60.40.10">
    <property type="entry name" value="Immunoglobulins"/>
    <property type="match status" value="1"/>
</dbReference>
<keyword evidence="12" id="KW-1185">Reference proteome</keyword>
<dbReference type="GO" id="GO:0046930">
    <property type="term" value="C:pore complex"/>
    <property type="evidence" value="ECO:0007669"/>
    <property type="project" value="UniProtKB-KW"/>
</dbReference>
<dbReference type="Pfam" id="PF09479">
    <property type="entry name" value="Flg_new"/>
    <property type="match status" value="4"/>
</dbReference>
<dbReference type="PROSITE" id="PS50053">
    <property type="entry name" value="UBIQUITIN_2"/>
    <property type="match status" value="1"/>
</dbReference>
<evidence type="ECO:0000256" key="7">
    <source>
        <dbReference type="ARBA" id="ARBA00022737"/>
    </source>
</evidence>
<evidence type="ECO:0000256" key="8">
    <source>
        <dbReference type="ARBA" id="ARBA00022843"/>
    </source>
</evidence>
<dbReference type="SUPFAM" id="SSF49313">
    <property type="entry name" value="Cadherin-like"/>
    <property type="match status" value="1"/>
</dbReference>
<dbReference type="GO" id="GO:0015288">
    <property type="term" value="F:porin activity"/>
    <property type="evidence" value="ECO:0007669"/>
    <property type="project" value="UniProtKB-KW"/>
</dbReference>
<sequence length="1365" mass="146871">MIRLLQLAILCIALTAWPGWAMQIFVETPSGKTIGLDVEGSDSIENVKAKIEDKEAYPPESYALFFRQAKLADGRTLSDYNISKDSKLIMLLPDSYLFQGPLAANGFCSSGFYPSIPGGGVYILALSGPGGYCAINEEGLVSHSNAFNTTGFLITNFSATFTPKSILLVNKANKQLVATVTSLNEDDTEIFSETFDINSGTNGLSLKAAHGYTGKLSIKFNQGAEVYLKGFSIIPKPVNIAPTISGKPATAVSAGSLYSFTPTAFDAQGDRLTFSIANKPVWATFFDTATGGLSGSPDFEHVGDYPNIQISVSDGLLSASLAPFSIQVTAPAYQVSFIDASGQLLSTQQIPHGQAATAPAAPTREGYTFTGWDVSFTNVTSALIVTAQYRQNVYAVTFVDAEGQLLSTQKIPHGQAATAPAAPVREGYTFTGWDVSFTNVTSALIVTAQYRQNVYAVTFVDAEGQLLSSQQIPHGQAATAPAAPVREGYTFTGWDVSFTNVTSALTVAAQYRQNVYAVTFVDAEGQLLSSQQIPHGQTATAPAAPEREGYTFTGWDVDFSKVTAALTVKAQYNQLQYQVSVNSVPGVNISPAQQNIAHGQSAVFSLTQTDPALYLQVRGCGAVLRQQSIHTAAITADCMVELQSFAAFAVQAAVQTNLVTANQSVAVTVSGGSGQFRWLGGEVLRANQLQQLSPEQVSTLFKAVSATEFIFSSQQTGRYQLQLQDEQSQQIQILTLEVHPFVAFTAASQQVAQQTAAKISIWLSDEAISYPVTVEFSAEGVQLSEEKLLIDLQDERRRSYQLSEQTSNNATIKLTAVSSGNAVLGTPAIHQLQTGAMASTAALQVSIEQDGLSGYAVRQEAGLIRLQAGNSHEKVLDYRWELGELATVAVVEDDVVMLDPAKLQGRYQFKLQATDNNQILETDLVLLVVAGCAHDHCGSELDQSGLPAAENLFTDQSGRLPLCPKVEQDQNGRVSSCTPAEAGVSYLEIPAQYQLTLGQQSEASSWASGQFGVALNDGALPDQGYQQQSQLVDFEIRNLNNQGESVPVVIPLPQGRQINTESVWRKHHNGRWFDFVQNSRNQLFSAGKNSEGRCPLVSDVVWTPGLTAKDECVRLIIEDGGPNDADGKANGVIVDPGVLAQVVRTDKVYNTAGGSTGWWSLVGLLALVLRRRVGLLLLVAGSAPVVAEPMALDKMYLRATVGQMDTDSRFQLQGQQFSAEQEQRLAWQLHGGYQLNTYLALEGGWLDAGELTVRLPGVLQQTELPDVARLVSGSGYGPTLAVRLSYPLAGPVSVFGTAGGWYLMQRQQLFDTAAESRSQQNWQAAYTAGLSWTLSEQWSVQLSYGSYQTSPQVSNLTAVGIQWHF</sequence>
<reference evidence="11" key="1">
    <citation type="journal article" date="2023" name="Int. J. Syst. Evol. Microbiol.">
        <title>&lt;i&gt;Shewanella septentrionalis&lt;/i&gt; sp. nov. and &lt;i&gt;Shewanella holmiensis&lt;/i&gt; sp. nov., isolated from Baltic Sea water and sediments.</title>
        <authorList>
            <person name="Martin-Rodriguez A.J."/>
            <person name="Thorell K."/>
            <person name="Joffre E."/>
            <person name="Jensie-Markopoulos S."/>
            <person name="Moore E.R.B."/>
            <person name="Sjoling A."/>
        </authorList>
    </citation>
    <scope>NUCLEOTIDE SEQUENCE</scope>
    <source>
        <strain evidence="11">SP1W3</strain>
    </source>
</reference>
<keyword evidence="9" id="KW-0406">Ion transport</keyword>
<evidence type="ECO:0000256" key="5">
    <source>
        <dbReference type="ARBA" id="ARBA00022490"/>
    </source>
</evidence>
<dbReference type="Gene3D" id="3.10.20.90">
    <property type="entry name" value="Phosphatidylinositol 3-kinase Catalytic Subunit, Chain A, domain 1"/>
    <property type="match status" value="1"/>
</dbReference>
<comment type="subcellular location">
    <subcellularLocation>
        <location evidence="1">Cell envelope</location>
    </subcellularLocation>
    <subcellularLocation>
        <location evidence="2">Cytoplasm</location>
    </subcellularLocation>
</comment>
<gene>
    <name evidence="11" type="ORF">NE536_05120</name>
</gene>
<dbReference type="InterPro" id="IPR029071">
    <property type="entry name" value="Ubiquitin-like_domsf"/>
</dbReference>
<keyword evidence="5" id="KW-0963">Cytoplasm</keyword>
<evidence type="ECO:0000256" key="9">
    <source>
        <dbReference type="ARBA" id="ARBA00023114"/>
    </source>
</evidence>
<evidence type="ECO:0000256" key="3">
    <source>
        <dbReference type="ARBA" id="ARBA00005710"/>
    </source>
</evidence>
<dbReference type="InterPro" id="IPR000626">
    <property type="entry name" value="Ubiquitin-like_dom"/>
</dbReference>
<dbReference type="InterPro" id="IPR013378">
    <property type="entry name" value="InlB-like_B-rpt"/>
</dbReference>
<keyword evidence="6" id="KW-1017">Isopeptide bond</keyword>
<evidence type="ECO:0000313" key="11">
    <source>
        <dbReference type="EMBL" id="MCT7944743.1"/>
    </source>
</evidence>
<dbReference type="InterPro" id="IPR013783">
    <property type="entry name" value="Ig-like_fold"/>
</dbReference>
<dbReference type="Gene3D" id="2.40.160.20">
    <property type="match status" value="1"/>
</dbReference>
<dbReference type="FunFam" id="3.10.20.90:FF:000469">
    <property type="entry name" value="Polyubiquitin-C"/>
    <property type="match status" value="1"/>
</dbReference>
<keyword evidence="9" id="KW-0626">Porin</keyword>
<comment type="similarity">
    <text evidence="3">Belongs to the outer membrane OOP (TC 1.B.6) superfamily. OmpA family.</text>
</comment>
<keyword evidence="9" id="KW-0813">Transport</keyword>
<dbReference type="InterPro" id="IPR050158">
    <property type="entry name" value="Ubiquitin_ubiquitin-like"/>
</dbReference>
<evidence type="ECO:0000256" key="2">
    <source>
        <dbReference type="ARBA" id="ARBA00004496"/>
    </source>
</evidence>
<dbReference type="InterPro" id="IPR019956">
    <property type="entry name" value="Ubiquitin_dom"/>
</dbReference>
<evidence type="ECO:0000256" key="4">
    <source>
        <dbReference type="ARBA" id="ARBA00008430"/>
    </source>
</evidence>
<dbReference type="InterPro" id="IPR011250">
    <property type="entry name" value="OMP/PagP_B-barrel"/>
</dbReference>
<dbReference type="SUPFAM" id="SSF56925">
    <property type="entry name" value="OMPA-like"/>
    <property type="match status" value="1"/>
</dbReference>
<dbReference type="GO" id="GO:0005737">
    <property type="term" value="C:cytoplasm"/>
    <property type="evidence" value="ECO:0007669"/>
    <property type="project" value="UniProtKB-SubCell"/>
</dbReference>
<comment type="caution">
    <text evidence="11">The sequence shown here is derived from an EMBL/GenBank/DDBJ whole genome shotgun (WGS) entry which is preliminary data.</text>
</comment>
<dbReference type="GO" id="GO:0005509">
    <property type="term" value="F:calcium ion binding"/>
    <property type="evidence" value="ECO:0007669"/>
    <property type="project" value="InterPro"/>
</dbReference>
<protein>
    <submittedName>
        <fullName evidence="11">InlB B-repeat-containing protein</fullName>
    </submittedName>
</protein>
<accession>A0A9X2WSH6</accession>
<keyword evidence="8" id="KW-0832">Ubl conjugation</keyword>